<reference evidence="2" key="1">
    <citation type="journal article" date="2011" name="Environ. Microbiol.">
        <title>A blueprint of ectoine metabolism from the genome of the industrial producer Halomonas elongata DSM 2581(T).</title>
        <authorList>
            <person name="Schwibbert K."/>
            <person name="Marin-Sanguino A."/>
            <person name="Bagyan I."/>
            <person name="Heidrich G."/>
            <person name="Lentzen G."/>
            <person name="Seitz H."/>
            <person name="Rampp M."/>
            <person name="Schuster S.C."/>
            <person name="Klenk H.P."/>
            <person name="Pfeiffer F."/>
            <person name="Oesterhelt D."/>
            <person name="Kunte H.J."/>
        </authorList>
    </citation>
    <scope>NUCLEOTIDE SEQUENCE [LARGE SCALE GENOMIC DNA]</scope>
    <source>
        <strain evidence="2">ATCC 33173 / DSM 2581 / NBRC 15536 / NCIMB 2198 / 1H9</strain>
    </source>
</reference>
<evidence type="ECO:0000313" key="1">
    <source>
        <dbReference type="EMBL" id="SJK83866.1"/>
    </source>
</evidence>
<dbReference type="Proteomes" id="UP000008707">
    <property type="component" value="Chromosome"/>
</dbReference>
<dbReference type="EMBL" id="FN869568">
    <property type="protein sequence ID" value="SJK83866.1"/>
    <property type="molecule type" value="Genomic_DNA"/>
</dbReference>
<organism evidence="1 2">
    <name type="scientific">Halomonas elongata (strain ATCC 33173 / DSM 2581 / NBRC 15536 / NCIMB 2198 / 1H9)</name>
    <dbReference type="NCBI Taxonomy" id="768066"/>
    <lineage>
        <taxon>Bacteria</taxon>
        <taxon>Pseudomonadati</taxon>
        <taxon>Pseudomonadota</taxon>
        <taxon>Gammaproteobacteria</taxon>
        <taxon>Oceanospirillales</taxon>
        <taxon>Halomonadaceae</taxon>
        <taxon>Halomonas</taxon>
    </lineage>
</organism>
<dbReference type="AlphaFoldDB" id="A0A1R4A4G5"/>
<accession>A0A1R4A4G5</accession>
<evidence type="ECO:0000313" key="2">
    <source>
        <dbReference type="Proteomes" id="UP000008707"/>
    </source>
</evidence>
<sequence length="108" mass="12538">MFTPTKHLPRKQDVLQQYQEDLESWVLQAPIEHIRQQYAWLHASEGPDSARYESFDSSDGLQPLCGQWDVGGTYLKRCSECHEFSLAVWAVAMSQRHELKDVYPRLAT</sequence>
<gene>
    <name evidence="1" type="ORF">HELO_4039C</name>
</gene>
<proteinExistence type="predicted"/>
<dbReference type="KEGG" id="hel:HELO_4039C"/>
<protein>
    <submittedName>
        <fullName evidence="1">Uncharacterized protein</fullName>
    </submittedName>
</protein>
<name>A0A1R4A4G5_HALED</name>